<reference evidence="2 3" key="1">
    <citation type="journal article" date="2019" name="Sci. Rep.">
        <title>Orb-weaving spider Araneus ventricosus genome elucidates the spidroin gene catalogue.</title>
        <authorList>
            <person name="Kono N."/>
            <person name="Nakamura H."/>
            <person name="Ohtoshi R."/>
            <person name="Moran D.A.P."/>
            <person name="Shinohara A."/>
            <person name="Yoshida Y."/>
            <person name="Fujiwara M."/>
            <person name="Mori M."/>
            <person name="Tomita M."/>
            <person name="Arakawa K."/>
        </authorList>
    </citation>
    <scope>NUCLEOTIDE SEQUENCE [LARGE SCALE GENOMIC DNA]</scope>
</reference>
<evidence type="ECO:0000313" key="2">
    <source>
        <dbReference type="EMBL" id="GBM55046.1"/>
    </source>
</evidence>
<dbReference type="AlphaFoldDB" id="A0A4Y2GQK8"/>
<feature type="region of interest" description="Disordered" evidence="1">
    <location>
        <begin position="22"/>
        <end position="42"/>
    </location>
</feature>
<accession>A0A4Y2GQK8</accession>
<name>A0A4Y2GQK8_ARAVE</name>
<dbReference type="EMBL" id="BGPR01001483">
    <property type="protein sequence ID" value="GBM55046.1"/>
    <property type="molecule type" value="Genomic_DNA"/>
</dbReference>
<evidence type="ECO:0000256" key="1">
    <source>
        <dbReference type="SAM" id="MobiDB-lite"/>
    </source>
</evidence>
<proteinExistence type="predicted"/>
<evidence type="ECO:0000313" key="3">
    <source>
        <dbReference type="Proteomes" id="UP000499080"/>
    </source>
</evidence>
<dbReference type="Proteomes" id="UP000499080">
    <property type="component" value="Unassembled WGS sequence"/>
</dbReference>
<sequence length="97" mass="10916">MHHKMFTSGPMLNKKTSSLTALNPAFPKSRSQSQLIPQKQNHRANIKVTDDFALLKKASPAVFGQSVFKKYHLHVVEKNILLQEQDVRGEGKGSRCD</sequence>
<organism evidence="2 3">
    <name type="scientific">Araneus ventricosus</name>
    <name type="common">Orbweaver spider</name>
    <name type="synonym">Epeira ventricosa</name>
    <dbReference type="NCBI Taxonomy" id="182803"/>
    <lineage>
        <taxon>Eukaryota</taxon>
        <taxon>Metazoa</taxon>
        <taxon>Ecdysozoa</taxon>
        <taxon>Arthropoda</taxon>
        <taxon>Chelicerata</taxon>
        <taxon>Arachnida</taxon>
        <taxon>Araneae</taxon>
        <taxon>Araneomorphae</taxon>
        <taxon>Entelegynae</taxon>
        <taxon>Araneoidea</taxon>
        <taxon>Araneidae</taxon>
        <taxon>Araneus</taxon>
    </lineage>
</organism>
<feature type="compositionally biased region" description="Polar residues" evidence="1">
    <location>
        <begin position="29"/>
        <end position="39"/>
    </location>
</feature>
<keyword evidence="3" id="KW-1185">Reference proteome</keyword>
<gene>
    <name evidence="2" type="ORF">AVEN_146089_1</name>
</gene>
<protein>
    <submittedName>
        <fullName evidence="2">Uncharacterized protein</fullName>
    </submittedName>
</protein>
<comment type="caution">
    <text evidence="2">The sequence shown here is derived from an EMBL/GenBank/DDBJ whole genome shotgun (WGS) entry which is preliminary data.</text>
</comment>